<dbReference type="InterPro" id="IPR000467">
    <property type="entry name" value="G_patch_dom"/>
</dbReference>
<protein>
    <recommendedName>
        <fullName evidence="2">G-patch domain-containing protein</fullName>
    </recommendedName>
</protein>
<dbReference type="EMBL" id="ML014143">
    <property type="protein sequence ID" value="RKP02450.1"/>
    <property type="molecule type" value="Genomic_DNA"/>
</dbReference>
<keyword evidence="4" id="KW-1185">Reference proteome</keyword>
<feature type="compositionally biased region" description="Low complexity" evidence="1">
    <location>
        <begin position="409"/>
        <end position="419"/>
    </location>
</feature>
<feature type="compositionally biased region" description="Low complexity" evidence="1">
    <location>
        <begin position="1"/>
        <end position="26"/>
    </location>
</feature>
<feature type="compositionally biased region" description="Polar residues" evidence="1">
    <location>
        <begin position="422"/>
        <end position="440"/>
    </location>
</feature>
<feature type="region of interest" description="Disordered" evidence="1">
    <location>
        <begin position="1"/>
        <end position="41"/>
    </location>
</feature>
<proteinExistence type="predicted"/>
<accession>A0A4P9XBE7</accession>
<reference evidence="4" key="1">
    <citation type="journal article" date="2018" name="Nat. Microbiol.">
        <title>Leveraging single-cell genomics to expand the fungal tree of life.</title>
        <authorList>
            <person name="Ahrendt S.R."/>
            <person name="Quandt C.A."/>
            <person name="Ciobanu D."/>
            <person name="Clum A."/>
            <person name="Salamov A."/>
            <person name="Andreopoulos B."/>
            <person name="Cheng J.F."/>
            <person name="Woyke T."/>
            <person name="Pelin A."/>
            <person name="Henrissat B."/>
            <person name="Reynolds N.K."/>
            <person name="Benny G.L."/>
            <person name="Smith M.E."/>
            <person name="James T.Y."/>
            <person name="Grigoriev I.V."/>
        </authorList>
    </citation>
    <scope>NUCLEOTIDE SEQUENCE [LARGE SCALE GENOMIC DNA]</scope>
    <source>
        <strain evidence="4">ATCC 52028</strain>
    </source>
</reference>
<gene>
    <name evidence="3" type="ORF">CXG81DRAFT_17894</name>
</gene>
<feature type="region of interest" description="Disordered" evidence="1">
    <location>
        <begin position="589"/>
        <end position="679"/>
    </location>
</feature>
<feature type="region of interest" description="Disordered" evidence="1">
    <location>
        <begin position="55"/>
        <end position="121"/>
    </location>
</feature>
<feature type="region of interest" description="Disordered" evidence="1">
    <location>
        <begin position="280"/>
        <end position="311"/>
    </location>
</feature>
<sequence length="769" mass="80704">MWSSAPASRSSPGPSTVSVPVRLGVPLLPPQGSRSAHARGPIRELHPFDAAAAAGELVTPHQGRHAAKRRRDGLRGHDADTDADDDDAPFVPAMFHSSVHDPDRRNRRLSQDPKPSLTPSARLMDEIDQQNEDATFLQGLFRSATTIQPADPSVFASSPCTHAEALPSGWHHALTVEAPSVPNEPRPALQFGHLLLSRLGWRPGQAVGAPERTGFKGPDGRDLYRIASEVPDDGSAGAAAIHDLDRHRPRLAGLGYVPILHATPARLTETHPTDRRAALGVSLSARSRRANESDSDGIDDDLRGGESPLRQPRFDRLVAADPLLPQGPRQLIRSDNPSLPLPGLQAVPDSVVFVTTGVLTLADIPALSVPGPAPGPAPATTTVRNPELTVAESTTVLFAAWLTAALAAQPPGASGAPPSMHTLFSWNDPESSPVQTSSTRLTERFRSAAVLDPSPAKPAWMRPEDMDRDYDGGDTGDGAIPATGIAADEPPAVLVAPRILPGRVTTPLVPPATRLVCRRLGIPFQRGRGAASVSALLSGSSAAVTAAAPPMPATAPEPAAPLPPRPPLAVFQSVFDADTPWEDLLDEAASPTAWPTPAPRAGPDALESGRARTGPRAPPQVRFVRRAARPADDGVAPHPSPAAASARRLSRARREASASTATGTVIRGTSGAARRAGPRQPLARLSFLDADSEMNAIETTKPTETTETIAQETEATVAAVDLAAEPHARPGISGDHAGPASLDVPGELVMVPTNGLPRRSHRMTAADFF</sequence>
<feature type="domain" description="G-patch" evidence="2">
    <location>
        <begin position="188"/>
        <end position="218"/>
    </location>
</feature>
<organism evidence="3 4">
    <name type="scientific">Caulochytrium protostelioides</name>
    <dbReference type="NCBI Taxonomy" id="1555241"/>
    <lineage>
        <taxon>Eukaryota</taxon>
        <taxon>Fungi</taxon>
        <taxon>Fungi incertae sedis</taxon>
        <taxon>Chytridiomycota</taxon>
        <taxon>Chytridiomycota incertae sedis</taxon>
        <taxon>Chytridiomycetes</taxon>
        <taxon>Caulochytriales</taxon>
        <taxon>Caulochytriaceae</taxon>
        <taxon>Caulochytrium</taxon>
    </lineage>
</organism>
<evidence type="ECO:0000256" key="1">
    <source>
        <dbReference type="SAM" id="MobiDB-lite"/>
    </source>
</evidence>
<evidence type="ECO:0000259" key="2">
    <source>
        <dbReference type="PROSITE" id="PS50174"/>
    </source>
</evidence>
<name>A0A4P9XBE7_9FUNG</name>
<dbReference type="AlphaFoldDB" id="A0A4P9XBE7"/>
<evidence type="ECO:0000313" key="3">
    <source>
        <dbReference type="EMBL" id="RKP02450.1"/>
    </source>
</evidence>
<feature type="compositionally biased region" description="Basic residues" evidence="1">
    <location>
        <begin position="62"/>
        <end position="72"/>
    </location>
</feature>
<dbReference type="Proteomes" id="UP000274922">
    <property type="component" value="Unassembled WGS sequence"/>
</dbReference>
<feature type="region of interest" description="Disordered" evidence="1">
    <location>
        <begin position="409"/>
        <end position="440"/>
    </location>
</feature>
<dbReference type="GO" id="GO:0003676">
    <property type="term" value="F:nucleic acid binding"/>
    <property type="evidence" value="ECO:0007669"/>
    <property type="project" value="InterPro"/>
</dbReference>
<evidence type="ECO:0000313" key="4">
    <source>
        <dbReference type="Proteomes" id="UP000274922"/>
    </source>
</evidence>
<dbReference type="PROSITE" id="PS50174">
    <property type="entry name" value="G_PATCH"/>
    <property type="match status" value="1"/>
</dbReference>